<comment type="caution">
    <text evidence="1">The sequence shown here is derived from an EMBL/GenBank/DDBJ whole genome shotgun (WGS) entry which is preliminary data.</text>
</comment>
<gene>
    <name evidence="1" type="ORF">CPB83DRAFT_907750</name>
</gene>
<keyword evidence="2" id="KW-1185">Reference proteome</keyword>
<protein>
    <submittedName>
        <fullName evidence="1">Uncharacterized protein</fullName>
    </submittedName>
</protein>
<name>A0A9P6EE08_9AGAR</name>
<evidence type="ECO:0000313" key="1">
    <source>
        <dbReference type="EMBL" id="KAF9527347.1"/>
    </source>
</evidence>
<sequence>MHSLSKNRVRALRGVILITAIVLCLLFLVSGISKSSVLLYPVQHRPLSDEKCLNRITAEDIHAGGRVEEWDSSRVLKGIRTKRFKDNLKNDVNFITSWTDGSLTNQFIGYVNMIYLGTLSNRISIIPPFVPERPNDIAFSVTAIPFGYVFNISRAQGAMRQPIVEWMEVKNLVDAMSTAVQPASAREPLGCWSTQPASGVNALHPVVNNLGLDVGYTRLPLDIFVQDGHAEEAVLQFGRTVGYIDPVHPIRQPSSFALMQPSFLGHRLTPDEQLTCIDNLHLATSSGNLDEWDFAWAPAWRFVGQYLHFMHNDIELAKSYLSRTFQVQASNLPAFIAVAVPKTSSLPNLHKQVALVQANLKLEKNLENAKVLVISTVEDAQFWENVRDFGWSRLDHFKEMTLEKYGHWARDVLDGVVASMAVGFIGEQHSAFAIVSARRVQEWNGGVVNLI</sequence>
<organism evidence="1 2">
    <name type="scientific">Crepidotus variabilis</name>
    <dbReference type="NCBI Taxonomy" id="179855"/>
    <lineage>
        <taxon>Eukaryota</taxon>
        <taxon>Fungi</taxon>
        <taxon>Dikarya</taxon>
        <taxon>Basidiomycota</taxon>
        <taxon>Agaricomycotina</taxon>
        <taxon>Agaricomycetes</taxon>
        <taxon>Agaricomycetidae</taxon>
        <taxon>Agaricales</taxon>
        <taxon>Agaricineae</taxon>
        <taxon>Crepidotaceae</taxon>
        <taxon>Crepidotus</taxon>
    </lineage>
</organism>
<dbReference type="AlphaFoldDB" id="A0A9P6EE08"/>
<dbReference type="EMBL" id="MU157862">
    <property type="protein sequence ID" value="KAF9527347.1"/>
    <property type="molecule type" value="Genomic_DNA"/>
</dbReference>
<dbReference type="OrthoDB" id="423313at2759"/>
<evidence type="ECO:0000313" key="2">
    <source>
        <dbReference type="Proteomes" id="UP000807306"/>
    </source>
</evidence>
<reference evidence="1" key="1">
    <citation type="submission" date="2020-11" db="EMBL/GenBank/DDBJ databases">
        <authorList>
            <consortium name="DOE Joint Genome Institute"/>
            <person name="Ahrendt S."/>
            <person name="Riley R."/>
            <person name="Andreopoulos W."/>
            <person name="Labutti K."/>
            <person name="Pangilinan J."/>
            <person name="Ruiz-Duenas F.J."/>
            <person name="Barrasa J.M."/>
            <person name="Sanchez-Garcia M."/>
            <person name="Camarero S."/>
            <person name="Miyauchi S."/>
            <person name="Serrano A."/>
            <person name="Linde D."/>
            <person name="Babiker R."/>
            <person name="Drula E."/>
            <person name="Ayuso-Fernandez I."/>
            <person name="Pacheco R."/>
            <person name="Padilla G."/>
            <person name="Ferreira P."/>
            <person name="Barriuso J."/>
            <person name="Kellner H."/>
            <person name="Castanera R."/>
            <person name="Alfaro M."/>
            <person name="Ramirez L."/>
            <person name="Pisabarro A.G."/>
            <person name="Kuo A."/>
            <person name="Tritt A."/>
            <person name="Lipzen A."/>
            <person name="He G."/>
            <person name="Yan M."/>
            <person name="Ng V."/>
            <person name="Cullen D."/>
            <person name="Martin F."/>
            <person name="Rosso M.-N."/>
            <person name="Henrissat B."/>
            <person name="Hibbett D."/>
            <person name="Martinez A.T."/>
            <person name="Grigoriev I.V."/>
        </authorList>
    </citation>
    <scope>NUCLEOTIDE SEQUENCE</scope>
    <source>
        <strain evidence="1">CBS 506.95</strain>
    </source>
</reference>
<dbReference type="Proteomes" id="UP000807306">
    <property type="component" value="Unassembled WGS sequence"/>
</dbReference>
<proteinExistence type="predicted"/>
<accession>A0A9P6EE08</accession>